<evidence type="ECO:0000313" key="2">
    <source>
        <dbReference type="EMBL" id="KEP45541.1"/>
    </source>
</evidence>
<dbReference type="HOGENOM" id="CLU_753491_0_0_1"/>
<dbReference type="AlphaFoldDB" id="A0A074REH3"/>
<feature type="region of interest" description="Disordered" evidence="1">
    <location>
        <begin position="49"/>
        <end position="143"/>
    </location>
</feature>
<sequence>MYTTSRTLNTLVHSVGSDLVPSDIRSRPFTSLVGSAQTQTTTNATNILPHISSSTQPATYTMSTTSNNQPSDSRPTLPSAKEPESTKQQFVSPASTSTTVSAPTTHSEDPASIVQLPNSTVPKSSTVIATPTHPKDLEAPVSNSQAPTINLSLLDDSDWFSDALMSLDHCVEDATSAIPAHTLDSKCPTHPDTSQTPSAQVSSVYSTSVSTASTDVTNTAFRIPSTTLQAVEDVTSSTEPPIRLDGTRVFGTSPKAPEVPLGQLHSTNGQVLARNAPVRVTSDESNCPYTQPSDTSQVQPTVSAATRHTHPSEPTSDAVSRSPANERPATRSTPLGTVADEPKSRIHQLPTSRAPDILVPTVSTDGITT</sequence>
<evidence type="ECO:0000256" key="1">
    <source>
        <dbReference type="SAM" id="MobiDB-lite"/>
    </source>
</evidence>
<organism evidence="2 3">
    <name type="scientific">Rhizoctonia solani 123E</name>
    <dbReference type="NCBI Taxonomy" id="1423351"/>
    <lineage>
        <taxon>Eukaryota</taxon>
        <taxon>Fungi</taxon>
        <taxon>Dikarya</taxon>
        <taxon>Basidiomycota</taxon>
        <taxon>Agaricomycotina</taxon>
        <taxon>Agaricomycetes</taxon>
        <taxon>Cantharellales</taxon>
        <taxon>Ceratobasidiaceae</taxon>
        <taxon>Rhizoctonia</taxon>
    </lineage>
</organism>
<comment type="caution">
    <text evidence="2">The sequence shown here is derived from an EMBL/GenBank/DDBJ whole genome shotgun (WGS) entry which is preliminary data.</text>
</comment>
<feature type="compositionally biased region" description="Polar residues" evidence="1">
    <location>
        <begin position="283"/>
        <end position="323"/>
    </location>
</feature>
<dbReference type="OrthoDB" id="10679050at2759"/>
<reference evidence="2 3" key="1">
    <citation type="submission" date="2013-12" db="EMBL/GenBank/DDBJ databases">
        <authorList>
            <person name="Cubeta M."/>
            <person name="Pakala S."/>
            <person name="Fedorova N."/>
            <person name="Thomas E."/>
            <person name="Dean R."/>
            <person name="Jabaji S."/>
            <person name="Neate S."/>
            <person name="Toda T."/>
            <person name="Tavantzis S."/>
            <person name="Vilgalys R."/>
            <person name="Bharathan N."/>
            <person name="Pakala S."/>
            <person name="Losada L.S."/>
            <person name="Zafar N."/>
            <person name="Nierman W."/>
        </authorList>
    </citation>
    <scope>NUCLEOTIDE SEQUENCE [LARGE SCALE GENOMIC DNA]</scope>
    <source>
        <strain evidence="2 3">123E</strain>
    </source>
</reference>
<protein>
    <submittedName>
        <fullName evidence="2">Uncharacterized protein</fullName>
    </submittedName>
</protein>
<proteinExistence type="predicted"/>
<feature type="region of interest" description="Disordered" evidence="1">
    <location>
        <begin position="282"/>
        <end position="369"/>
    </location>
</feature>
<name>A0A074REH3_9AGAM</name>
<evidence type="ECO:0000313" key="3">
    <source>
        <dbReference type="Proteomes" id="UP000027456"/>
    </source>
</evidence>
<dbReference type="EMBL" id="AZST01001697">
    <property type="protein sequence ID" value="KEP45541.1"/>
    <property type="molecule type" value="Genomic_DNA"/>
</dbReference>
<keyword evidence="3" id="KW-1185">Reference proteome</keyword>
<feature type="compositionally biased region" description="Low complexity" evidence="1">
    <location>
        <begin position="91"/>
        <end position="105"/>
    </location>
</feature>
<accession>A0A074REH3</accession>
<feature type="non-terminal residue" evidence="2">
    <location>
        <position position="369"/>
    </location>
</feature>
<gene>
    <name evidence="2" type="ORF">V565_262250</name>
</gene>
<dbReference type="Proteomes" id="UP000027456">
    <property type="component" value="Unassembled WGS sequence"/>
</dbReference>
<feature type="compositionally biased region" description="Polar residues" evidence="1">
    <location>
        <begin position="51"/>
        <end position="76"/>
    </location>
</feature>
<feature type="compositionally biased region" description="Polar residues" evidence="1">
    <location>
        <begin position="115"/>
        <end position="129"/>
    </location>
</feature>